<dbReference type="PROSITE" id="PS50082">
    <property type="entry name" value="WD_REPEATS_2"/>
    <property type="match status" value="1"/>
</dbReference>
<dbReference type="SMART" id="SM00320">
    <property type="entry name" value="WD40"/>
    <property type="match status" value="4"/>
</dbReference>
<evidence type="ECO:0000313" key="5">
    <source>
        <dbReference type="EMBL" id="KAK7863783.1"/>
    </source>
</evidence>
<keyword evidence="2 4" id="KW-0853">WD repeat</keyword>
<name>A0AAN9VHA0_9ORTH</name>
<dbReference type="PANTHER" id="PTHR14588">
    <property type="entry name" value="DDB1- AND CUL4-ASSOCIATED FACTOR 10"/>
    <property type="match status" value="1"/>
</dbReference>
<dbReference type="SUPFAM" id="SSF50978">
    <property type="entry name" value="WD40 repeat-like"/>
    <property type="match status" value="1"/>
</dbReference>
<comment type="similarity">
    <text evidence="1">Belongs to the WD repeat DCAF10 family.</text>
</comment>
<organism evidence="5 6">
    <name type="scientific">Gryllus longicercus</name>
    <dbReference type="NCBI Taxonomy" id="2509291"/>
    <lineage>
        <taxon>Eukaryota</taxon>
        <taxon>Metazoa</taxon>
        <taxon>Ecdysozoa</taxon>
        <taxon>Arthropoda</taxon>
        <taxon>Hexapoda</taxon>
        <taxon>Insecta</taxon>
        <taxon>Pterygota</taxon>
        <taxon>Neoptera</taxon>
        <taxon>Polyneoptera</taxon>
        <taxon>Orthoptera</taxon>
        <taxon>Ensifera</taxon>
        <taxon>Gryllidea</taxon>
        <taxon>Grylloidea</taxon>
        <taxon>Gryllidae</taxon>
        <taxon>Gryllinae</taxon>
        <taxon>Gryllus</taxon>
    </lineage>
</organism>
<dbReference type="InterPro" id="IPR039085">
    <property type="entry name" value="DCA10"/>
</dbReference>
<evidence type="ECO:0000256" key="1">
    <source>
        <dbReference type="ARBA" id="ARBA00005903"/>
    </source>
</evidence>
<reference evidence="5 6" key="1">
    <citation type="submission" date="2024-03" db="EMBL/GenBank/DDBJ databases">
        <title>The genome assembly and annotation of the cricket Gryllus longicercus Weissman &amp; Gray.</title>
        <authorList>
            <person name="Szrajer S."/>
            <person name="Gray D."/>
            <person name="Ylla G."/>
        </authorList>
    </citation>
    <scope>NUCLEOTIDE SEQUENCE [LARGE SCALE GENOMIC DNA]</scope>
    <source>
        <strain evidence="5">DAG 2021-001</strain>
        <tissue evidence="5">Whole body minus gut</tissue>
    </source>
</reference>
<dbReference type="PANTHER" id="PTHR14588:SF2">
    <property type="entry name" value="DDB1- AND CUL4-ASSOCIATED FACTOR 10"/>
    <property type="match status" value="1"/>
</dbReference>
<gene>
    <name evidence="5" type="ORF">R5R35_005400</name>
</gene>
<proteinExistence type="inferred from homology"/>
<comment type="caution">
    <text evidence="5">The sequence shown here is derived from an EMBL/GenBank/DDBJ whole genome shotgun (WGS) entry which is preliminary data.</text>
</comment>
<dbReference type="InterPro" id="IPR015943">
    <property type="entry name" value="WD40/YVTN_repeat-like_dom_sf"/>
</dbReference>
<evidence type="ECO:0000313" key="6">
    <source>
        <dbReference type="Proteomes" id="UP001378592"/>
    </source>
</evidence>
<protein>
    <recommendedName>
        <fullName evidence="7">WD repeat-containing protein 55 homolog</fullName>
    </recommendedName>
</protein>
<dbReference type="GO" id="GO:0080008">
    <property type="term" value="C:Cul4-RING E3 ubiquitin ligase complex"/>
    <property type="evidence" value="ECO:0007669"/>
    <property type="project" value="TreeGrafter"/>
</dbReference>
<evidence type="ECO:0000256" key="3">
    <source>
        <dbReference type="ARBA" id="ARBA00022737"/>
    </source>
</evidence>
<evidence type="ECO:0008006" key="7">
    <source>
        <dbReference type="Google" id="ProtNLM"/>
    </source>
</evidence>
<dbReference type="Proteomes" id="UP001378592">
    <property type="component" value="Unassembled WGS sequence"/>
</dbReference>
<keyword evidence="3" id="KW-0677">Repeat</keyword>
<keyword evidence="6" id="KW-1185">Reference proteome</keyword>
<dbReference type="PROSITE" id="PS50294">
    <property type="entry name" value="WD_REPEATS_REGION"/>
    <property type="match status" value="1"/>
</dbReference>
<accession>A0AAN9VHA0</accession>
<dbReference type="Pfam" id="PF00400">
    <property type="entry name" value="WD40"/>
    <property type="match status" value="4"/>
</dbReference>
<feature type="repeat" description="WD" evidence="4">
    <location>
        <begin position="94"/>
        <end position="134"/>
    </location>
</feature>
<dbReference type="InterPro" id="IPR036322">
    <property type="entry name" value="WD40_repeat_dom_sf"/>
</dbReference>
<dbReference type="AlphaFoldDB" id="A0AAN9VHA0"/>
<sequence>MSKKRANFSFPAWVRQREIRRRFSLGYSDVFYKSLYSSISTCHSRGEGEHSRSEHGGLFSLEFCPDGSLLVAGCEKSSFLVFDPLSRKLIRTVHNAHAGCVTTVKFLDSRIFATASVDQTVSLWDARNLKSQIRTLRGHSGPIGNIEYSRKNDLLITSGVDGFISWDMKNCVQSEEFCKKIFQSYMLLRLRLNPEESKMIISTARGYLMIVHELDLCTLAQDLDQFELEMFGFAYLHETSTLRHKGSRFLSPNRRRNRLEIVADFPGADGSNVVSALEIHPQGRSAISRSTSKASGMEWTCVHDIQEEELSEGGNNPGSSQVLDPHSFSSSVSTSFISSDSSGQLFDRSVNKRFPRLTHYIEEPVASDWYVDSVSVSADGRLICSLFDFGIRLLSFSPECVEQSVSSRGTELNRLHVLSMNNSHSDIVLCTKFSPRHCFLVTGCYGGKIVWYQPVV</sequence>
<dbReference type="EMBL" id="JAZDUA010000220">
    <property type="protein sequence ID" value="KAK7863783.1"/>
    <property type="molecule type" value="Genomic_DNA"/>
</dbReference>
<dbReference type="InterPro" id="IPR001680">
    <property type="entry name" value="WD40_rpt"/>
</dbReference>
<evidence type="ECO:0000256" key="4">
    <source>
        <dbReference type="PROSITE-ProRule" id="PRU00221"/>
    </source>
</evidence>
<evidence type="ECO:0000256" key="2">
    <source>
        <dbReference type="ARBA" id="ARBA00022574"/>
    </source>
</evidence>
<dbReference type="Gene3D" id="2.130.10.10">
    <property type="entry name" value="YVTN repeat-like/Quinoprotein amine dehydrogenase"/>
    <property type="match status" value="2"/>
</dbReference>